<dbReference type="OrthoDB" id="6904181at2"/>
<sequence length="160" mass="18008">MTIFDNLKDKQSVQADEQPSEALSLPMNEFSTDAVKRSGLFESIASRQGLTILPGRFGGEYNNDMVAIGENGDDFILLFGLKTVEEGRDIQLDRMAIGPFLQGSSEWLKLIVYSIELYDELDATLMAKFKEHVENKTISLNLLYLDLDEKQMNILPLAIQ</sequence>
<evidence type="ECO:0000256" key="1">
    <source>
        <dbReference type="SAM" id="MobiDB-lite"/>
    </source>
</evidence>
<dbReference type="RefSeq" id="WP_138566386.1">
    <property type="nucleotide sequence ID" value="NZ_PNCM01000008.1"/>
</dbReference>
<dbReference type="AlphaFoldDB" id="A0A5S3YYV6"/>
<comment type="caution">
    <text evidence="2">The sequence shown here is derived from an EMBL/GenBank/DDBJ whole genome shotgun (WGS) entry which is preliminary data.</text>
</comment>
<protein>
    <submittedName>
        <fullName evidence="2">Uncharacterized protein</fullName>
    </submittedName>
</protein>
<name>A0A5S3YYV6_9GAMM</name>
<evidence type="ECO:0000313" key="3">
    <source>
        <dbReference type="Proteomes" id="UP000307362"/>
    </source>
</evidence>
<organism evidence="2 3">
    <name type="scientific">Pseudoalteromonas phenolica</name>
    <dbReference type="NCBI Taxonomy" id="161398"/>
    <lineage>
        <taxon>Bacteria</taxon>
        <taxon>Pseudomonadati</taxon>
        <taxon>Pseudomonadota</taxon>
        <taxon>Gammaproteobacteria</taxon>
        <taxon>Alteromonadales</taxon>
        <taxon>Pseudoalteromonadaceae</taxon>
        <taxon>Pseudoalteromonas</taxon>
    </lineage>
</organism>
<feature type="compositionally biased region" description="Basic and acidic residues" evidence="1">
    <location>
        <begin position="1"/>
        <end position="11"/>
    </location>
</feature>
<reference evidence="2 3" key="1">
    <citation type="submission" date="2017-12" db="EMBL/GenBank/DDBJ databases">
        <authorList>
            <person name="Paulsen S."/>
            <person name="Gram L.K."/>
        </authorList>
    </citation>
    <scope>NUCLEOTIDE SEQUENCE [LARGE SCALE GENOMIC DNA]</scope>
    <source>
        <strain evidence="2 3">S1189</strain>
    </source>
</reference>
<evidence type="ECO:0000313" key="2">
    <source>
        <dbReference type="EMBL" id="TMP83180.1"/>
    </source>
</evidence>
<dbReference type="Proteomes" id="UP000307362">
    <property type="component" value="Unassembled WGS sequence"/>
</dbReference>
<accession>A0A5S3YYV6</accession>
<proteinExistence type="predicted"/>
<reference evidence="3" key="2">
    <citation type="submission" date="2019-06" db="EMBL/GenBank/DDBJ databases">
        <title>Co-occurence of chitin degradation, pigmentation and bioactivity in marine Pseudoalteromonas.</title>
        <authorList>
            <person name="Sonnenschein E.C."/>
            <person name="Bech P.K."/>
        </authorList>
    </citation>
    <scope>NUCLEOTIDE SEQUENCE [LARGE SCALE GENOMIC DNA]</scope>
    <source>
        <strain evidence="3">S1189</strain>
    </source>
</reference>
<gene>
    <name evidence="2" type="ORF">CWB73_02980</name>
</gene>
<dbReference type="EMBL" id="PNCM01000008">
    <property type="protein sequence ID" value="TMP83180.1"/>
    <property type="molecule type" value="Genomic_DNA"/>
</dbReference>
<feature type="region of interest" description="Disordered" evidence="1">
    <location>
        <begin position="1"/>
        <end position="21"/>
    </location>
</feature>